<evidence type="ECO:0000259" key="3">
    <source>
        <dbReference type="PROSITE" id="PS50048"/>
    </source>
</evidence>
<dbReference type="PANTHER" id="PTHR47256">
    <property type="entry name" value="ZN(II)2CYS6 TRANSCRIPTION FACTOR (EUROFUNG)-RELATED"/>
    <property type="match status" value="1"/>
</dbReference>
<dbReference type="CDD" id="cd12148">
    <property type="entry name" value="fungal_TF_MHR"/>
    <property type="match status" value="1"/>
</dbReference>
<dbReference type="InterPro" id="IPR053187">
    <property type="entry name" value="Notoamide_regulator"/>
</dbReference>
<proteinExistence type="predicted"/>
<organism evidence="4 5">
    <name type="scientific">Apiospora arundinis</name>
    <dbReference type="NCBI Taxonomy" id="335852"/>
    <lineage>
        <taxon>Eukaryota</taxon>
        <taxon>Fungi</taxon>
        <taxon>Dikarya</taxon>
        <taxon>Ascomycota</taxon>
        <taxon>Pezizomycotina</taxon>
        <taxon>Sordariomycetes</taxon>
        <taxon>Xylariomycetidae</taxon>
        <taxon>Amphisphaeriales</taxon>
        <taxon>Apiosporaceae</taxon>
        <taxon>Apiospora</taxon>
    </lineage>
</organism>
<protein>
    <submittedName>
        <fullName evidence="4">C6 transcription factor</fullName>
    </submittedName>
</protein>
<evidence type="ECO:0000313" key="4">
    <source>
        <dbReference type="EMBL" id="KAK8877777.1"/>
    </source>
</evidence>
<dbReference type="PROSITE" id="PS00463">
    <property type="entry name" value="ZN2_CY6_FUNGAL_1"/>
    <property type="match status" value="1"/>
</dbReference>
<feature type="compositionally biased region" description="Pro residues" evidence="2">
    <location>
        <begin position="26"/>
        <end position="38"/>
    </location>
</feature>
<dbReference type="Pfam" id="PF00172">
    <property type="entry name" value="Zn_clus"/>
    <property type="match status" value="1"/>
</dbReference>
<evidence type="ECO:0000313" key="5">
    <source>
        <dbReference type="Proteomes" id="UP001390339"/>
    </source>
</evidence>
<dbReference type="Gene3D" id="4.10.240.10">
    <property type="entry name" value="Zn(2)-C6 fungal-type DNA-binding domain"/>
    <property type="match status" value="1"/>
</dbReference>
<evidence type="ECO:0000256" key="2">
    <source>
        <dbReference type="SAM" id="MobiDB-lite"/>
    </source>
</evidence>
<dbReference type="InterPro" id="IPR001138">
    <property type="entry name" value="Zn2Cys6_DnaBD"/>
</dbReference>
<feature type="region of interest" description="Disordered" evidence="2">
    <location>
        <begin position="685"/>
        <end position="710"/>
    </location>
</feature>
<reference evidence="4 5" key="1">
    <citation type="journal article" date="2024" name="IMA Fungus">
        <title>Apiospora arundinis, a panoply of carbohydrate-active enzymes and secondary metabolites.</title>
        <authorList>
            <person name="Sorensen T."/>
            <person name="Petersen C."/>
            <person name="Muurmann A.T."/>
            <person name="Christiansen J.V."/>
            <person name="Brundto M.L."/>
            <person name="Overgaard C.K."/>
            <person name="Boysen A.T."/>
            <person name="Wollenberg R.D."/>
            <person name="Larsen T.O."/>
            <person name="Sorensen J.L."/>
            <person name="Nielsen K.L."/>
            <person name="Sondergaard T.E."/>
        </authorList>
    </citation>
    <scope>NUCLEOTIDE SEQUENCE [LARGE SCALE GENOMIC DNA]</scope>
    <source>
        <strain evidence="4 5">AAU 773</strain>
    </source>
</reference>
<keyword evidence="5" id="KW-1185">Reference proteome</keyword>
<dbReference type="CDD" id="cd00067">
    <property type="entry name" value="GAL4"/>
    <property type="match status" value="1"/>
</dbReference>
<dbReference type="SMART" id="SM00066">
    <property type="entry name" value="GAL4"/>
    <property type="match status" value="1"/>
</dbReference>
<feature type="domain" description="Zn(2)-C6 fungal-type" evidence="3">
    <location>
        <begin position="46"/>
        <end position="76"/>
    </location>
</feature>
<feature type="region of interest" description="Disordered" evidence="2">
    <location>
        <begin position="1"/>
        <end position="40"/>
    </location>
</feature>
<keyword evidence="1" id="KW-0539">Nucleus</keyword>
<sequence length="710" mass="80558">MAKNQPDGQSRHMRRILPAPALTKRPPSPPPQQPPPKSRAPNVAAACEECRRHKCRCSGERPTCRRCLKRSIHCRYREIVTSETLKQSNHDLRDRGHANEEILQLLKNLPDQEAHDVLARLRSGASVSTIVNQVKAGDLLLQLAVAPETRFRYEFPYRSEMPSEFVVDNKYLNSTLYKATSLYTSAPPGHNAAVSDPEAGPAEHQSLYVRPFHAAQMVDPLLSDARPSLWTAVCDDDVLMRDLLAIWFRCEYQFTSACQKDYFLEDMVAKRQDFCSSLLVNIILAYACVCYPRFSNRAEYWNPHTLLYRFLAEAKRLWELEAAEPRLTTIQAGIFFNVFHNLCGLDEIGQAYRIHAINLANELGFYDGPIKAPNEKLRHGRIYTAWALYSWEALVGFSFMIPPLLKQPPHDELPDPLENAQWYGEIWLKYPSSQVLTPAYFGYGFKAKCDFRLIMNDFCHAAYSTGSGGSVSLDEANKLRTRLLKWYNGLSKPLRPETIVLPAQLQLHMYYHTLLLSIYEPLLEAKAGQEPSPQTIVAEANRYMQTLIRLYYLRHGFESMDLFIVIPLVNTGFHCIDDINGEATTPQQLEVLRSTLILIAKGLHSQRANHYLAEALFRVVRGRMRLQEASLLKTSLHFDEGEEDRKSAMVQTVRSHWPVTVVKKKEDLDNHILGNLVESYAHLNVEDGSEGDPPAGSGDSVSSAGITEKT</sequence>
<dbReference type="SUPFAM" id="SSF57701">
    <property type="entry name" value="Zn2/Cys6 DNA-binding domain"/>
    <property type="match status" value="1"/>
</dbReference>
<dbReference type="Proteomes" id="UP001390339">
    <property type="component" value="Unassembled WGS sequence"/>
</dbReference>
<accession>A0ABR2JKL8</accession>
<dbReference type="InterPro" id="IPR036864">
    <property type="entry name" value="Zn2-C6_fun-type_DNA-bd_sf"/>
</dbReference>
<evidence type="ECO:0000256" key="1">
    <source>
        <dbReference type="ARBA" id="ARBA00023242"/>
    </source>
</evidence>
<dbReference type="PANTHER" id="PTHR47256:SF1">
    <property type="entry name" value="ZN(II)2CYS6 TRANSCRIPTION FACTOR (EUROFUNG)"/>
    <property type="match status" value="1"/>
</dbReference>
<dbReference type="EMBL" id="JAPCWZ010000002">
    <property type="protein sequence ID" value="KAK8877777.1"/>
    <property type="molecule type" value="Genomic_DNA"/>
</dbReference>
<name>A0ABR2JKL8_9PEZI</name>
<dbReference type="PROSITE" id="PS50048">
    <property type="entry name" value="ZN2_CY6_FUNGAL_2"/>
    <property type="match status" value="1"/>
</dbReference>
<comment type="caution">
    <text evidence="4">The sequence shown here is derived from an EMBL/GenBank/DDBJ whole genome shotgun (WGS) entry which is preliminary data.</text>
</comment>
<feature type="compositionally biased region" description="Polar residues" evidence="2">
    <location>
        <begin position="699"/>
        <end position="710"/>
    </location>
</feature>
<gene>
    <name evidence="4" type="ORF">PGQ11_002723</name>
</gene>